<dbReference type="AlphaFoldDB" id="B4CTV2"/>
<dbReference type="GO" id="GO:0140078">
    <property type="term" value="F:class I DNA-(apurinic or apyrimidinic site) endonuclease activity"/>
    <property type="evidence" value="ECO:0007669"/>
    <property type="project" value="UniProtKB-EC"/>
</dbReference>
<dbReference type="SUPFAM" id="SSF48150">
    <property type="entry name" value="DNA-glycosylase"/>
    <property type="match status" value="1"/>
</dbReference>
<dbReference type="Pfam" id="PF00633">
    <property type="entry name" value="HHH"/>
    <property type="match status" value="1"/>
</dbReference>
<dbReference type="GO" id="GO:0006285">
    <property type="term" value="P:base-excision repair, AP site formation"/>
    <property type="evidence" value="ECO:0007669"/>
    <property type="project" value="TreeGrafter"/>
</dbReference>
<feature type="binding site" evidence="12">
    <location>
        <position position="189"/>
    </location>
    <ligand>
        <name>[4Fe-4S] cluster</name>
        <dbReference type="ChEBI" id="CHEBI:49883"/>
    </ligand>
</feature>
<dbReference type="eggNOG" id="COG0177">
    <property type="taxonomic scope" value="Bacteria"/>
</dbReference>
<dbReference type="FunFam" id="1.10.1670.10:FF:000001">
    <property type="entry name" value="Endonuclease III"/>
    <property type="match status" value="1"/>
</dbReference>
<dbReference type="Gene3D" id="1.10.1670.10">
    <property type="entry name" value="Helix-hairpin-Helix base-excision DNA repair enzymes (C-terminal)"/>
    <property type="match status" value="1"/>
</dbReference>
<evidence type="ECO:0000256" key="7">
    <source>
        <dbReference type="ARBA" id="ARBA00023014"/>
    </source>
</evidence>
<comment type="function">
    <text evidence="12">DNA repair enzyme that has both DNA N-glycosylase activity and AP-lyase activity. The DNA N-glycosylase activity releases various damaged pyrimidines from DNA by cleaving the N-glycosidic bond, leaving an AP (apurinic/apyrimidinic) site. The AP-lyase activity cleaves the phosphodiester bond 3' to the AP site by a beta-elimination, leaving a 3'-terminal unsaturated sugar and a product with a terminal 5'-phosphate.</text>
</comment>
<dbReference type="InParanoid" id="B4CTV2"/>
<keyword evidence="14" id="KW-0255">Endonuclease</keyword>
<dbReference type="InterPro" id="IPR000445">
    <property type="entry name" value="HhH_motif"/>
</dbReference>
<dbReference type="Proteomes" id="UP000005824">
    <property type="component" value="Unassembled WGS sequence"/>
</dbReference>
<reference evidence="14 15" key="1">
    <citation type="journal article" date="2011" name="J. Bacteriol.">
        <title>Genome sequence of Chthoniobacter flavus Ellin428, an aerobic heterotrophic soil bacterium.</title>
        <authorList>
            <person name="Kant R."/>
            <person name="van Passel M.W."/>
            <person name="Palva A."/>
            <person name="Lucas S."/>
            <person name="Lapidus A."/>
            <person name="Glavina Del Rio T."/>
            <person name="Dalin E."/>
            <person name="Tice H."/>
            <person name="Bruce D."/>
            <person name="Goodwin L."/>
            <person name="Pitluck S."/>
            <person name="Larimer F.W."/>
            <person name="Land M.L."/>
            <person name="Hauser L."/>
            <person name="Sangwan P."/>
            <person name="de Vos W.M."/>
            <person name="Janssen P.H."/>
            <person name="Smidt H."/>
        </authorList>
    </citation>
    <scope>NUCLEOTIDE SEQUENCE [LARGE SCALE GENOMIC DNA]</scope>
    <source>
        <strain evidence="14 15">Ellin428</strain>
    </source>
</reference>
<evidence type="ECO:0000256" key="8">
    <source>
        <dbReference type="ARBA" id="ARBA00023125"/>
    </source>
</evidence>
<keyword evidence="7 12" id="KW-0411">Iron-sulfur</keyword>
<evidence type="ECO:0000256" key="12">
    <source>
        <dbReference type="HAMAP-Rule" id="MF_00942"/>
    </source>
</evidence>
<evidence type="ECO:0000256" key="2">
    <source>
        <dbReference type="ARBA" id="ARBA00022485"/>
    </source>
</evidence>
<dbReference type="InterPro" id="IPR023170">
    <property type="entry name" value="HhH_base_excis_C"/>
</dbReference>
<comment type="cofactor">
    <cofactor evidence="12">
        <name>[4Fe-4S] cluster</name>
        <dbReference type="ChEBI" id="CHEBI:49883"/>
    </cofactor>
    <text evidence="12">Binds 1 [4Fe-4S] cluster.</text>
</comment>
<feature type="binding site" evidence="12">
    <location>
        <position position="196"/>
    </location>
    <ligand>
        <name>[4Fe-4S] cluster</name>
        <dbReference type="ChEBI" id="CHEBI:49883"/>
    </ligand>
</feature>
<dbReference type="GO" id="GO:0051539">
    <property type="term" value="F:4 iron, 4 sulfur cluster binding"/>
    <property type="evidence" value="ECO:0007669"/>
    <property type="project" value="UniProtKB-UniRule"/>
</dbReference>
<dbReference type="RefSeq" id="WP_006977442.1">
    <property type="nucleotide sequence ID" value="NZ_ABVL01000001.1"/>
</dbReference>
<dbReference type="GO" id="GO:0003677">
    <property type="term" value="F:DNA binding"/>
    <property type="evidence" value="ECO:0007669"/>
    <property type="project" value="UniProtKB-UniRule"/>
</dbReference>
<dbReference type="FunFam" id="1.10.340.30:FF:000001">
    <property type="entry name" value="Endonuclease III"/>
    <property type="match status" value="1"/>
</dbReference>
<dbReference type="PIRSF" id="PIRSF001435">
    <property type="entry name" value="Nth"/>
    <property type="match status" value="1"/>
</dbReference>
<comment type="caution">
    <text evidence="14">The sequence shown here is derived from an EMBL/GenBank/DDBJ whole genome shotgun (WGS) entry which is preliminary data.</text>
</comment>
<dbReference type="Pfam" id="PF00730">
    <property type="entry name" value="HhH-GPD"/>
    <property type="match status" value="1"/>
</dbReference>
<evidence type="ECO:0000256" key="3">
    <source>
        <dbReference type="ARBA" id="ARBA00022723"/>
    </source>
</evidence>
<comment type="similarity">
    <text evidence="1 12">Belongs to the Nth/MutY family.</text>
</comment>
<feature type="domain" description="HhH-GPD" evidence="13">
    <location>
        <begin position="39"/>
        <end position="187"/>
    </location>
</feature>
<dbReference type="Gene3D" id="1.10.340.30">
    <property type="entry name" value="Hypothetical protein, domain 2"/>
    <property type="match status" value="1"/>
</dbReference>
<dbReference type="HAMAP" id="MF_00942">
    <property type="entry name" value="Nth"/>
    <property type="match status" value="1"/>
</dbReference>
<organism evidence="14 15">
    <name type="scientific">Chthoniobacter flavus Ellin428</name>
    <dbReference type="NCBI Taxonomy" id="497964"/>
    <lineage>
        <taxon>Bacteria</taxon>
        <taxon>Pseudomonadati</taxon>
        <taxon>Verrucomicrobiota</taxon>
        <taxon>Spartobacteria</taxon>
        <taxon>Chthoniobacterales</taxon>
        <taxon>Chthoniobacteraceae</taxon>
        <taxon>Chthoniobacter</taxon>
    </lineage>
</organism>
<dbReference type="InterPro" id="IPR003265">
    <property type="entry name" value="HhH-GPD_domain"/>
</dbReference>
<evidence type="ECO:0000313" key="14">
    <source>
        <dbReference type="EMBL" id="EDY21990.1"/>
    </source>
</evidence>
<feature type="binding site" evidence="12">
    <location>
        <position position="199"/>
    </location>
    <ligand>
        <name>[4Fe-4S] cluster</name>
        <dbReference type="ChEBI" id="CHEBI:49883"/>
    </ligand>
</feature>
<keyword evidence="3 12" id="KW-0479">Metal-binding</keyword>
<keyword evidence="4 12" id="KW-0227">DNA damage</keyword>
<dbReference type="SMART" id="SM00478">
    <property type="entry name" value="ENDO3c"/>
    <property type="match status" value="1"/>
</dbReference>
<keyword evidence="14" id="KW-0540">Nuclease</keyword>
<dbReference type="GO" id="GO:0046872">
    <property type="term" value="F:metal ion binding"/>
    <property type="evidence" value="ECO:0007669"/>
    <property type="project" value="UniProtKB-KW"/>
</dbReference>
<dbReference type="PANTHER" id="PTHR10359">
    <property type="entry name" value="A/G-SPECIFIC ADENINE GLYCOSYLASE/ENDONUCLEASE III"/>
    <property type="match status" value="1"/>
</dbReference>
<dbReference type="STRING" id="497964.CfE428DRAFT_0115"/>
<evidence type="ECO:0000256" key="6">
    <source>
        <dbReference type="ARBA" id="ARBA00023004"/>
    </source>
</evidence>
<evidence type="ECO:0000313" key="15">
    <source>
        <dbReference type="Proteomes" id="UP000005824"/>
    </source>
</evidence>
<dbReference type="CDD" id="cd00056">
    <property type="entry name" value="ENDO3c"/>
    <property type="match status" value="1"/>
</dbReference>
<dbReference type="NCBIfam" id="TIGR01083">
    <property type="entry name" value="nth"/>
    <property type="match status" value="1"/>
</dbReference>
<dbReference type="GO" id="GO:0019104">
    <property type="term" value="F:DNA N-glycosylase activity"/>
    <property type="evidence" value="ECO:0007669"/>
    <property type="project" value="UniProtKB-UniRule"/>
</dbReference>
<dbReference type="PANTHER" id="PTHR10359:SF18">
    <property type="entry name" value="ENDONUCLEASE III"/>
    <property type="match status" value="1"/>
</dbReference>
<dbReference type="FunCoup" id="B4CTV2">
    <property type="interactions" value="374"/>
</dbReference>
<feature type="binding site" evidence="12">
    <location>
        <position position="205"/>
    </location>
    <ligand>
        <name>[4Fe-4S] cluster</name>
        <dbReference type="ChEBI" id="CHEBI:49883"/>
    </ligand>
</feature>
<evidence type="ECO:0000256" key="11">
    <source>
        <dbReference type="ARBA" id="ARBA00023295"/>
    </source>
</evidence>
<dbReference type="InterPro" id="IPR005759">
    <property type="entry name" value="Nth"/>
</dbReference>
<keyword evidence="9 12" id="KW-0234">DNA repair</keyword>
<name>B4CTV2_9BACT</name>
<keyword evidence="8 12" id="KW-0238">DNA-binding</keyword>
<keyword evidence="5 12" id="KW-0378">Hydrolase</keyword>
<evidence type="ECO:0000256" key="10">
    <source>
        <dbReference type="ARBA" id="ARBA00023239"/>
    </source>
</evidence>
<sequence>MTRAERAEAVCQILARTYPDAHCELDYTNPLELLIATILSAQCTDKRVNIVTKDLFRTCHTAADYVALPQEQLEDFIKTAGFYRSKAKNIKACCQGLVEKHGGDVPRTMDDLTALAGVGRKTANVVLGNAYDINIGVVVDTHVQRLSARLGLTKHADPVKIEQDLMKLVPQDKWTLFSHWLIWHGRRRCYARKPDCPGCELKEICPSAGKVKK</sequence>
<proteinExistence type="inferred from homology"/>
<evidence type="ECO:0000256" key="5">
    <source>
        <dbReference type="ARBA" id="ARBA00022801"/>
    </source>
</evidence>
<dbReference type="EMBL" id="ABVL01000001">
    <property type="protein sequence ID" value="EDY21990.1"/>
    <property type="molecule type" value="Genomic_DNA"/>
</dbReference>
<accession>B4CTV2</accession>
<keyword evidence="10 12" id="KW-0456">Lyase</keyword>
<dbReference type="InterPro" id="IPR011257">
    <property type="entry name" value="DNA_glycosylase"/>
</dbReference>
<comment type="catalytic activity">
    <reaction evidence="12">
        <text>2'-deoxyribonucleotide-(2'-deoxyribose 5'-phosphate)-2'-deoxyribonucleotide-DNA = a 3'-end 2'-deoxyribonucleotide-(2,3-dehydro-2,3-deoxyribose 5'-phosphate)-DNA + a 5'-end 5'-phospho-2'-deoxyribonucleoside-DNA + H(+)</text>
        <dbReference type="Rhea" id="RHEA:66592"/>
        <dbReference type="Rhea" id="RHEA-COMP:13180"/>
        <dbReference type="Rhea" id="RHEA-COMP:16897"/>
        <dbReference type="Rhea" id="RHEA-COMP:17067"/>
        <dbReference type="ChEBI" id="CHEBI:15378"/>
        <dbReference type="ChEBI" id="CHEBI:136412"/>
        <dbReference type="ChEBI" id="CHEBI:157695"/>
        <dbReference type="ChEBI" id="CHEBI:167181"/>
        <dbReference type="EC" id="4.2.99.18"/>
    </reaction>
</comment>
<evidence type="ECO:0000259" key="13">
    <source>
        <dbReference type="SMART" id="SM00478"/>
    </source>
</evidence>
<dbReference type="InterPro" id="IPR004036">
    <property type="entry name" value="Endonuclease-III-like_CS2"/>
</dbReference>
<protein>
    <recommendedName>
        <fullName evidence="12">Endonuclease III</fullName>
        <ecNumber evidence="12">4.2.99.18</ecNumber>
    </recommendedName>
    <alternativeName>
        <fullName evidence="12">DNA-(apurinic or apyrimidinic site) lyase</fullName>
    </alternativeName>
</protein>
<dbReference type="PROSITE" id="PS01155">
    <property type="entry name" value="ENDONUCLEASE_III_2"/>
    <property type="match status" value="1"/>
</dbReference>
<evidence type="ECO:0000256" key="1">
    <source>
        <dbReference type="ARBA" id="ARBA00008343"/>
    </source>
</evidence>
<gene>
    <name evidence="12" type="primary">nth</name>
    <name evidence="14" type="ORF">CfE428DRAFT_0115</name>
</gene>
<keyword evidence="11 12" id="KW-0326">Glycosidase</keyword>
<evidence type="ECO:0000256" key="9">
    <source>
        <dbReference type="ARBA" id="ARBA00023204"/>
    </source>
</evidence>
<keyword evidence="2 12" id="KW-0004">4Fe-4S</keyword>
<dbReference type="EC" id="4.2.99.18" evidence="12"/>
<evidence type="ECO:0000256" key="4">
    <source>
        <dbReference type="ARBA" id="ARBA00022763"/>
    </source>
</evidence>
<keyword evidence="6 12" id="KW-0408">Iron</keyword>
<keyword evidence="15" id="KW-1185">Reference proteome</keyword>